<evidence type="ECO:0000313" key="2">
    <source>
        <dbReference type="Proteomes" id="UP000027265"/>
    </source>
</evidence>
<keyword evidence="2" id="KW-1185">Reference proteome</keyword>
<dbReference type="AlphaFoldDB" id="A0A067PQ62"/>
<accession>A0A067PQ62</accession>
<sequence length="133" mass="14671">MEYKPPTQPLCELYSLRMRKIWAEACAMNDLSYFVTASQQRAQTYKDFTEACIFEIGMMRIRARTNMTNMMAGLMMTGMDNIVAAAQGPGARSYWVDGHGGRHATSTGAEGANLLRAGMTTSKMNMGGMQHVA</sequence>
<dbReference type="HOGENOM" id="CLU_1907007_0_0_1"/>
<dbReference type="STRING" id="933084.A0A067PQ62"/>
<dbReference type="OrthoDB" id="3231406at2759"/>
<organism evidence="1 2">
    <name type="scientific">Jaapia argillacea MUCL 33604</name>
    <dbReference type="NCBI Taxonomy" id="933084"/>
    <lineage>
        <taxon>Eukaryota</taxon>
        <taxon>Fungi</taxon>
        <taxon>Dikarya</taxon>
        <taxon>Basidiomycota</taxon>
        <taxon>Agaricomycotina</taxon>
        <taxon>Agaricomycetes</taxon>
        <taxon>Agaricomycetidae</taxon>
        <taxon>Jaapiales</taxon>
        <taxon>Jaapiaceae</taxon>
        <taxon>Jaapia</taxon>
    </lineage>
</organism>
<protein>
    <submittedName>
        <fullName evidence="1">Uncharacterized protein</fullName>
    </submittedName>
</protein>
<gene>
    <name evidence="1" type="ORF">JAAARDRAFT_194138</name>
</gene>
<dbReference type="InParanoid" id="A0A067PQ62"/>
<name>A0A067PQ62_9AGAM</name>
<proteinExistence type="predicted"/>
<reference evidence="2" key="1">
    <citation type="journal article" date="2014" name="Proc. Natl. Acad. Sci. U.S.A.">
        <title>Extensive sampling of basidiomycete genomes demonstrates inadequacy of the white-rot/brown-rot paradigm for wood decay fungi.</title>
        <authorList>
            <person name="Riley R."/>
            <person name="Salamov A.A."/>
            <person name="Brown D.W."/>
            <person name="Nagy L.G."/>
            <person name="Floudas D."/>
            <person name="Held B.W."/>
            <person name="Levasseur A."/>
            <person name="Lombard V."/>
            <person name="Morin E."/>
            <person name="Otillar R."/>
            <person name="Lindquist E.A."/>
            <person name="Sun H."/>
            <person name="LaButti K.M."/>
            <person name="Schmutz J."/>
            <person name="Jabbour D."/>
            <person name="Luo H."/>
            <person name="Baker S.E."/>
            <person name="Pisabarro A.G."/>
            <person name="Walton J.D."/>
            <person name="Blanchette R.A."/>
            <person name="Henrissat B."/>
            <person name="Martin F."/>
            <person name="Cullen D."/>
            <person name="Hibbett D.S."/>
            <person name="Grigoriev I.V."/>
        </authorList>
    </citation>
    <scope>NUCLEOTIDE SEQUENCE [LARGE SCALE GENOMIC DNA]</scope>
    <source>
        <strain evidence="2">MUCL 33604</strain>
    </source>
</reference>
<dbReference type="Proteomes" id="UP000027265">
    <property type="component" value="Unassembled WGS sequence"/>
</dbReference>
<evidence type="ECO:0000313" key="1">
    <source>
        <dbReference type="EMBL" id="KDQ56948.1"/>
    </source>
</evidence>
<dbReference type="EMBL" id="KL197720">
    <property type="protein sequence ID" value="KDQ56948.1"/>
    <property type="molecule type" value="Genomic_DNA"/>
</dbReference>